<proteinExistence type="predicted"/>
<keyword evidence="1" id="KW-0472">Membrane</keyword>
<accession>A0A448XPY2</accession>
<name>A0A448XPY2_9PLAT</name>
<feature type="transmembrane region" description="Helical" evidence="1">
    <location>
        <begin position="46"/>
        <end position="64"/>
    </location>
</feature>
<evidence type="ECO:0000313" key="3">
    <source>
        <dbReference type="Proteomes" id="UP000784294"/>
    </source>
</evidence>
<dbReference type="EMBL" id="CAAALY010271896">
    <property type="protein sequence ID" value="VEL41972.1"/>
    <property type="molecule type" value="Genomic_DNA"/>
</dbReference>
<reference evidence="2" key="1">
    <citation type="submission" date="2018-11" db="EMBL/GenBank/DDBJ databases">
        <authorList>
            <consortium name="Pathogen Informatics"/>
        </authorList>
    </citation>
    <scope>NUCLEOTIDE SEQUENCE</scope>
</reference>
<dbReference type="Proteomes" id="UP000784294">
    <property type="component" value="Unassembled WGS sequence"/>
</dbReference>
<evidence type="ECO:0000256" key="1">
    <source>
        <dbReference type="SAM" id="Phobius"/>
    </source>
</evidence>
<keyword evidence="3" id="KW-1185">Reference proteome</keyword>
<comment type="caution">
    <text evidence="2">The sequence shown here is derived from an EMBL/GenBank/DDBJ whole genome shotgun (WGS) entry which is preliminary data.</text>
</comment>
<sequence>MSAGQRCWAALASFMAAAMSSFSLSPYSDSVAIPNTSLLCSCSTTLADISAAWMVLLFFTLARMTR</sequence>
<gene>
    <name evidence="2" type="ORF">PXEA_LOCUS35412</name>
</gene>
<evidence type="ECO:0000313" key="2">
    <source>
        <dbReference type="EMBL" id="VEL41972.1"/>
    </source>
</evidence>
<protein>
    <submittedName>
        <fullName evidence="2">Uncharacterized protein</fullName>
    </submittedName>
</protein>
<keyword evidence="1" id="KW-0812">Transmembrane</keyword>
<keyword evidence="1" id="KW-1133">Transmembrane helix</keyword>
<organism evidence="2 3">
    <name type="scientific">Protopolystoma xenopodis</name>
    <dbReference type="NCBI Taxonomy" id="117903"/>
    <lineage>
        <taxon>Eukaryota</taxon>
        <taxon>Metazoa</taxon>
        <taxon>Spiralia</taxon>
        <taxon>Lophotrochozoa</taxon>
        <taxon>Platyhelminthes</taxon>
        <taxon>Monogenea</taxon>
        <taxon>Polyopisthocotylea</taxon>
        <taxon>Polystomatidea</taxon>
        <taxon>Polystomatidae</taxon>
        <taxon>Protopolystoma</taxon>
    </lineage>
</organism>
<dbReference type="AlphaFoldDB" id="A0A448XPY2"/>